<organism evidence="2 3">
    <name type="scientific">Streptomyces mobaraensis</name>
    <name type="common">Streptoverticillium mobaraense</name>
    <dbReference type="NCBI Taxonomy" id="35621"/>
    <lineage>
        <taxon>Bacteria</taxon>
        <taxon>Bacillati</taxon>
        <taxon>Actinomycetota</taxon>
        <taxon>Actinomycetes</taxon>
        <taxon>Kitasatosporales</taxon>
        <taxon>Streptomycetaceae</taxon>
        <taxon>Streptomyces</taxon>
    </lineage>
</organism>
<dbReference type="SUPFAM" id="SSF55931">
    <property type="entry name" value="Glutamine synthetase/guanido kinase"/>
    <property type="match status" value="1"/>
</dbReference>
<proteinExistence type="predicted"/>
<accession>A0A5N5W8G8</accession>
<keyword evidence="3" id="KW-1185">Reference proteome</keyword>
<comment type="catalytic activity">
    <reaction evidence="1">
        <text>L-cysteine + L-glutamate + ATP = gamma-L-glutamyl-L-cysteine + ADP + phosphate + H(+)</text>
        <dbReference type="Rhea" id="RHEA:13285"/>
        <dbReference type="ChEBI" id="CHEBI:15378"/>
        <dbReference type="ChEBI" id="CHEBI:29985"/>
        <dbReference type="ChEBI" id="CHEBI:30616"/>
        <dbReference type="ChEBI" id="CHEBI:35235"/>
        <dbReference type="ChEBI" id="CHEBI:43474"/>
        <dbReference type="ChEBI" id="CHEBI:58173"/>
        <dbReference type="ChEBI" id="CHEBI:456216"/>
        <dbReference type="EC" id="6.3.2.2"/>
    </reaction>
</comment>
<dbReference type="InterPro" id="IPR006336">
    <property type="entry name" value="GCS2"/>
</dbReference>
<sequence length="460" mass="50215">MKIGIESELPVVDRHGFAAGREAVRAVFRRLAGQDGFRSYADRPGGETLGVRAALPGGTLDIGTDYGFCTVEAALPPEEDFARAKAAWHACLDDVLLPALAAEGLSALGHGCQPRTETLGAPWLADKAHYRLWLERAERYPGHYAADAWPGFAAVQFNVDVPLGAAVTACDTLIKLTPLVFAWGSNDAVFGGSVRPWHSLRLRGYTELAASNPFFAHRLLLPHHLYRDLSDYVREAWARPVFQVEREGAVHAPVDPGLTTAEFATAGRADFVDQRGVKRTLRCTSADLATGLVHYWPAVRIRVRLDESLDVPDIVAAVAAGRAEEVLADGGRGCFVEIRHLPTMGRAETFAWLAMFLGWLGDPDGCRDLTAEWTLDDVRSATEDVLAHGWSARLRGRPLPEWGAAAFDLAERSLRRDPVAPADELTPLARRLAERTSPSADTVACLERHGIEALVDRLRL</sequence>
<evidence type="ECO:0000313" key="2">
    <source>
        <dbReference type="EMBL" id="KAB7845521.1"/>
    </source>
</evidence>
<dbReference type="GO" id="GO:0042398">
    <property type="term" value="P:modified amino acid biosynthetic process"/>
    <property type="evidence" value="ECO:0007669"/>
    <property type="project" value="InterPro"/>
</dbReference>
<dbReference type="Pfam" id="PF04107">
    <property type="entry name" value="GCS2"/>
    <property type="match status" value="1"/>
</dbReference>
<dbReference type="InterPro" id="IPR014746">
    <property type="entry name" value="Gln_synth/guanido_kin_cat_dom"/>
</dbReference>
<dbReference type="RefSeq" id="WP_152263650.1">
    <property type="nucleotide sequence ID" value="NZ_VOKX01000026.1"/>
</dbReference>
<evidence type="ECO:0008006" key="4">
    <source>
        <dbReference type="Google" id="ProtNLM"/>
    </source>
</evidence>
<protein>
    <recommendedName>
        <fullName evidence="4">Glutamate--cysteine ligase</fullName>
    </recommendedName>
</protein>
<evidence type="ECO:0000256" key="1">
    <source>
        <dbReference type="ARBA" id="ARBA00048819"/>
    </source>
</evidence>
<dbReference type="Gene3D" id="3.30.590.20">
    <property type="match status" value="1"/>
</dbReference>
<dbReference type="Proteomes" id="UP000327000">
    <property type="component" value="Unassembled WGS sequence"/>
</dbReference>
<dbReference type="AlphaFoldDB" id="A0A5N5W8G8"/>
<reference evidence="2 3" key="1">
    <citation type="journal article" date="2019" name="Microb. Cell Fact.">
        <title>Exploring novel herbicidin analogues by transcriptional regulator overexpression and MS/MS molecular networking.</title>
        <authorList>
            <person name="Shi Y."/>
            <person name="Gu R."/>
            <person name="Li Y."/>
            <person name="Wang X."/>
            <person name="Ren W."/>
            <person name="Li X."/>
            <person name="Wang L."/>
            <person name="Xie Y."/>
            <person name="Hong B."/>
        </authorList>
    </citation>
    <scope>NUCLEOTIDE SEQUENCE [LARGE SCALE GENOMIC DNA]</scope>
    <source>
        <strain evidence="2 3">US-43</strain>
    </source>
</reference>
<gene>
    <name evidence="2" type="ORF">FRZ00_13600</name>
</gene>
<name>A0A5N5W8G8_STRMB</name>
<comment type="caution">
    <text evidence="2">The sequence shown here is derived from an EMBL/GenBank/DDBJ whole genome shotgun (WGS) entry which is preliminary data.</text>
</comment>
<dbReference type="GO" id="GO:0004357">
    <property type="term" value="F:glutamate-cysteine ligase activity"/>
    <property type="evidence" value="ECO:0007669"/>
    <property type="project" value="UniProtKB-EC"/>
</dbReference>
<dbReference type="OrthoDB" id="3935439at2"/>
<dbReference type="EMBL" id="VOKX01000026">
    <property type="protein sequence ID" value="KAB7845521.1"/>
    <property type="molecule type" value="Genomic_DNA"/>
</dbReference>
<evidence type="ECO:0000313" key="3">
    <source>
        <dbReference type="Proteomes" id="UP000327000"/>
    </source>
</evidence>